<dbReference type="GO" id="GO:0000725">
    <property type="term" value="P:recombinational repair"/>
    <property type="evidence" value="ECO:0007669"/>
    <property type="project" value="TreeGrafter"/>
</dbReference>
<dbReference type="InterPro" id="IPR014016">
    <property type="entry name" value="UvrD-like_ATP-bd"/>
</dbReference>
<keyword evidence="6" id="KW-0175">Coiled coil</keyword>
<dbReference type="GO" id="GO:0016787">
    <property type="term" value="F:hydrolase activity"/>
    <property type="evidence" value="ECO:0007669"/>
    <property type="project" value="UniProtKB-UniRule"/>
</dbReference>
<keyword evidence="3 5" id="KW-0347">Helicase</keyword>
<accession>A0A1G9TKS8</accession>
<dbReference type="Proteomes" id="UP000182347">
    <property type="component" value="Unassembled WGS sequence"/>
</dbReference>
<dbReference type="PANTHER" id="PTHR11070">
    <property type="entry name" value="UVRD / RECB / PCRA DNA HELICASE FAMILY MEMBER"/>
    <property type="match status" value="1"/>
</dbReference>
<evidence type="ECO:0000259" key="7">
    <source>
        <dbReference type="PROSITE" id="PS51198"/>
    </source>
</evidence>
<dbReference type="InterPro" id="IPR000212">
    <property type="entry name" value="DNA_helicase_UvrD/REP"/>
</dbReference>
<feature type="coiled-coil region" evidence="6">
    <location>
        <begin position="10"/>
        <end position="44"/>
    </location>
</feature>
<dbReference type="GO" id="GO:0043138">
    <property type="term" value="F:3'-5' DNA helicase activity"/>
    <property type="evidence" value="ECO:0007669"/>
    <property type="project" value="TreeGrafter"/>
</dbReference>
<evidence type="ECO:0000313" key="8">
    <source>
        <dbReference type="EMBL" id="SDM47725.1"/>
    </source>
</evidence>
<evidence type="ECO:0000256" key="2">
    <source>
        <dbReference type="ARBA" id="ARBA00022801"/>
    </source>
</evidence>
<name>A0A1G9TKS8_9BACI</name>
<evidence type="ECO:0000313" key="9">
    <source>
        <dbReference type="Proteomes" id="UP000182347"/>
    </source>
</evidence>
<proteinExistence type="predicted"/>
<dbReference type="Pfam" id="PF00580">
    <property type="entry name" value="UvrD-helicase"/>
    <property type="match status" value="1"/>
</dbReference>
<evidence type="ECO:0000256" key="4">
    <source>
        <dbReference type="ARBA" id="ARBA00022840"/>
    </source>
</evidence>
<dbReference type="GO" id="GO:0005829">
    <property type="term" value="C:cytosol"/>
    <property type="evidence" value="ECO:0007669"/>
    <property type="project" value="TreeGrafter"/>
</dbReference>
<feature type="domain" description="UvrD-like helicase ATP-binding" evidence="7">
    <location>
        <begin position="210"/>
        <end position="610"/>
    </location>
</feature>
<dbReference type="GO" id="GO:0003677">
    <property type="term" value="F:DNA binding"/>
    <property type="evidence" value="ECO:0007669"/>
    <property type="project" value="InterPro"/>
</dbReference>
<evidence type="ECO:0000256" key="3">
    <source>
        <dbReference type="ARBA" id="ARBA00022806"/>
    </source>
</evidence>
<protein>
    <submittedName>
        <fullName evidence="8">DNA helicase-2 / ATP-dependent DNA helicase PcrA</fullName>
    </submittedName>
</protein>
<dbReference type="InterPro" id="IPR027417">
    <property type="entry name" value="P-loop_NTPase"/>
</dbReference>
<dbReference type="PANTHER" id="PTHR11070:SF17">
    <property type="entry name" value="DNA HELICASE IV"/>
    <property type="match status" value="1"/>
</dbReference>
<dbReference type="NCBIfam" id="NF041464">
    <property type="entry name" value="HelD_BACSU"/>
    <property type="match status" value="1"/>
</dbReference>
<dbReference type="AlphaFoldDB" id="A0A1G9TKS8"/>
<dbReference type="EMBL" id="FNHF01000003">
    <property type="protein sequence ID" value="SDM47725.1"/>
    <property type="molecule type" value="Genomic_DNA"/>
</dbReference>
<dbReference type="InterPro" id="IPR048228">
    <property type="entry name" value="HelD_bacillota"/>
</dbReference>
<dbReference type="RefSeq" id="WP_074599658.1">
    <property type="nucleotide sequence ID" value="NZ_FNHF01000003.1"/>
</dbReference>
<feature type="binding site" evidence="5">
    <location>
        <begin position="231"/>
        <end position="238"/>
    </location>
    <ligand>
        <name>ATP</name>
        <dbReference type="ChEBI" id="CHEBI:30616"/>
    </ligand>
</feature>
<keyword evidence="9" id="KW-1185">Reference proteome</keyword>
<evidence type="ECO:0000256" key="5">
    <source>
        <dbReference type="PROSITE-ProRule" id="PRU00560"/>
    </source>
</evidence>
<evidence type="ECO:0000256" key="1">
    <source>
        <dbReference type="ARBA" id="ARBA00022741"/>
    </source>
</evidence>
<dbReference type="STRING" id="482461.SAMN05216244_2609"/>
<dbReference type="PROSITE" id="PS51198">
    <property type="entry name" value="UVRD_HELICASE_ATP_BIND"/>
    <property type="match status" value="1"/>
</dbReference>
<organism evidence="8 9">
    <name type="scientific">Sediminibacillus halophilus</name>
    <dbReference type="NCBI Taxonomy" id="482461"/>
    <lineage>
        <taxon>Bacteria</taxon>
        <taxon>Bacillati</taxon>
        <taxon>Bacillota</taxon>
        <taxon>Bacilli</taxon>
        <taxon>Bacillales</taxon>
        <taxon>Bacillaceae</taxon>
        <taxon>Sediminibacillus</taxon>
    </lineage>
</organism>
<dbReference type="GO" id="GO:0005524">
    <property type="term" value="F:ATP binding"/>
    <property type="evidence" value="ECO:0007669"/>
    <property type="project" value="UniProtKB-UniRule"/>
</dbReference>
<evidence type="ECO:0000256" key="6">
    <source>
        <dbReference type="SAM" id="Coils"/>
    </source>
</evidence>
<dbReference type="OrthoDB" id="9787585at2"/>
<dbReference type="Gene3D" id="3.40.50.300">
    <property type="entry name" value="P-loop containing nucleotide triphosphate hydrolases"/>
    <property type="match status" value="3"/>
</dbReference>
<keyword evidence="1 5" id="KW-0547">Nucleotide-binding</keyword>
<gene>
    <name evidence="8" type="ORF">SAMN05216244_2609</name>
</gene>
<keyword evidence="2 5" id="KW-0378">Hydrolase</keyword>
<dbReference type="Pfam" id="PF13538">
    <property type="entry name" value="UvrD_C_2"/>
    <property type="match status" value="1"/>
</dbReference>
<sequence>MDEKDWKQERERLNDVLDVIDTTAEKLQERKGGIKDRVLDLRKNFWEDVTVNLDEPDDVIETQASLKQQAELLSERERSHGQLSEQLKTLARLKESPYFGRIDFQEQGEQGPDKIYLGIASLMDEQEDEFLVYDWRAPISSLYYDYPPGPAEYQTTEETVSGDIKLKRQYIIRNSQLKGMFDTGLTIGDYLLQSVLGNNASTQMKSIVATIQKEQNQIIRNEKNDLLIVQGVAGSGKTSAALQRVAYLLYRYREVLSSDNMVLFSPNPLFNSYVSTVLPELGEENMQQTTFHEYLDQRLGGRFDIETPFAQMEYYLSASQQPEYETRVTAMTFKAGTQYKKLVDQFIEALHTGGVEFRNVTFRGTVIVDKESIAEYFYGLDPVMSLPNKMEATAKWLLKQVDKYAKGQLQEDWVLEEGQLLEKEDFLSVYQQLQEEDASSDDPYYDFVREEELLRQKVIDDNFYPLRQKLKRRRFFHAEKTFHKLFDAEVVVDGVKLPENWPEICRQSLELLEQRKLTWEEAAPYLYFYNRLVGFQVNRSIRHLFIDEAQDYSSFQFAYFKEVFPSSRMTLLGDYNQAIYAHASTGQTLLSPKMGAKHERITLTRSYRSTRQIVEFTKALMPGGDIIEPFNREGSKPLVTEVSDQQKLKQQILQTIKGYTGADHQTIAIICKTMEESQEAYQLLREETEAKLMDEETHTFQKGLLVIPAYLAKGIEFDAAIIYNASAAQYYRELERNLLYTACTRAMHELAVFSIGPMSAFLQQLPEDLYEKA</sequence>
<dbReference type="SUPFAM" id="SSF52540">
    <property type="entry name" value="P-loop containing nucleoside triphosphate hydrolases"/>
    <property type="match status" value="1"/>
</dbReference>
<keyword evidence="4 5" id="KW-0067">ATP-binding</keyword>
<reference evidence="9" key="1">
    <citation type="submission" date="2016-10" db="EMBL/GenBank/DDBJ databases">
        <authorList>
            <person name="Varghese N."/>
            <person name="Submissions S."/>
        </authorList>
    </citation>
    <scope>NUCLEOTIDE SEQUENCE [LARGE SCALE GENOMIC DNA]</scope>
    <source>
        <strain evidence="9">CGMCC 1.6199</strain>
    </source>
</reference>
<dbReference type="InterPro" id="IPR027785">
    <property type="entry name" value="UvrD-like_helicase_C"/>
</dbReference>